<evidence type="ECO:0000259" key="1">
    <source>
        <dbReference type="Pfam" id="PF09331"/>
    </source>
</evidence>
<sequence length="276" mass="31767">MTSSIVRKIYPPRRFPAGLAPSGQRSMHHNCMLNDFEKMGEAVVGIILKLAARKFNFSGATVTHFLANQLKTERFYEMWSLFGGRPVRFSLNEFEEVTQMNCGEVDANDGWDIDHTKFWEEIGVPVGEGPKWSELLVLFEKIRTWSEEKKRMIALLFILHVGVYGYARDSRIPLKAAKRVMDPEAFERYPWGRVSFQCLISSMQVTDMKKITLHGCVHALLVWIYEAVPILGERFGKRREGGVPMLRWGGGRGRYNLEQVMEEDKKSSNNNKVIFI</sequence>
<feature type="non-terminal residue" evidence="2">
    <location>
        <position position="1"/>
    </location>
</feature>
<dbReference type="Pfam" id="PF09331">
    <property type="entry name" value="DUF1985"/>
    <property type="match status" value="1"/>
</dbReference>
<evidence type="ECO:0000313" key="2">
    <source>
        <dbReference type="EMBL" id="KFK23196.1"/>
    </source>
</evidence>
<dbReference type="AlphaFoldDB" id="A0A087FZZ4"/>
<reference evidence="3" key="1">
    <citation type="journal article" date="2015" name="Nat. Plants">
        <title>Genome expansion of Arabis alpina linked with retrotransposition and reduced symmetric DNA methylation.</title>
        <authorList>
            <person name="Willing E.M."/>
            <person name="Rawat V."/>
            <person name="Mandakova T."/>
            <person name="Maumus F."/>
            <person name="James G.V."/>
            <person name="Nordstroem K.J."/>
            <person name="Becker C."/>
            <person name="Warthmann N."/>
            <person name="Chica C."/>
            <person name="Szarzynska B."/>
            <person name="Zytnicki M."/>
            <person name="Albani M.C."/>
            <person name="Kiefer C."/>
            <person name="Bergonzi S."/>
            <person name="Castaings L."/>
            <person name="Mateos J.L."/>
            <person name="Berns M.C."/>
            <person name="Bujdoso N."/>
            <person name="Piofczyk T."/>
            <person name="de Lorenzo L."/>
            <person name="Barrero-Sicilia C."/>
            <person name="Mateos I."/>
            <person name="Piednoel M."/>
            <person name="Hagmann J."/>
            <person name="Chen-Min-Tao R."/>
            <person name="Iglesias-Fernandez R."/>
            <person name="Schuster S.C."/>
            <person name="Alonso-Blanco C."/>
            <person name="Roudier F."/>
            <person name="Carbonero P."/>
            <person name="Paz-Ares J."/>
            <person name="Davis S.J."/>
            <person name="Pecinka A."/>
            <person name="Quesneville H."/>
            <person name="Colot V."/>
            <person name="Lysak M.A."/>
            <person name="Weigel D."/>
            <person name="Coupland G."/>
            <person name="Schneeberger K."/>
        </authorList>
    </citation>
    <scope>NUCLEOTIDE SEQUENCE [LARGE SCALE GENOMIC DNA]</scope>
    <source>
        <strain evidence="3">cv. Pajares</strain>
    </source>
</reference>
<dbReference type="EMBL" id="KL981522">
    <property type="protein sequence ID" value="KFK23196.1"/>
    <property type="molecule type" value="Genomic_DNA"/>
</dbReference>
<organism evidence="2 3">
    <name type="scientific">Arabis alpina</name>
    <name type="common">Alpine rock-cress</name>
    <dbReference type="NCBI Taxonomy" id="50452"/>
    <lineage>
        <taxon>Eukaryota</taxon>
        <taxon>Viridiplantae</taxon>
        <taxon>Streptophyta</taxon>
        <taxon>Embryophyta</taxon>
        <taxon>Tracheophyta</taxon>
        <taxon>Spermatophyta</taxon>
        <taxon>Magnoliopsida</taxon>
        <taxon>eudicotyledons</taxon>
        <taxon>Gunneridae</taxon>
        <taxon>Pentapetalae</taxon>
        <taxon>rosids</taxon>
        <taxon>malvids</taxon>
        <taxon>Brassicales</taxon>
        <taxon>Brassicaceae</taxon>
        <taxon>Arabideae</taxon>
        <taxon>Arabis</taxon>
    </lineage>
</organism>
<dbReference type="OMA" id="VDANDGW"/>
<gene>
    <name evidence="2" type="ORF">AALP_AAs63411U000100</name>
</gene>
<feature type="domain" description="DUF1985" evidence="1">
    <location>
        <begin position="66"/>
        <end position="202"/>
    </location>
</feature>
<name>A0A087FZZ4_ARAAL</name>
<dbReference type="PANTHER" id="PTHR48449">
    <property type="entry name" value="DUF1985 DOMAIN-CONTAINING PROTEIN"/>
    <property type="match status" value="1"/>
</dbReference>
<keyword evidence="3" id="KW-1185">Reference proteome</keyword>
<dbReference type="OrthoDB" id="1093260at2759"/>
<dbReference type="InterPro" id="IPR015410">
    <property type="entry name" value="DUF1985"/>
</dbReference>
<evidence type="ECO:0000313" key="3">
    <source>
        <dbReference type="Proteomes" id="UP000029120"/>
    </source>
</evidence>
<dbReference type="PANTHER" id="PTHR48449:SF1">
    <property type="entry name" value="DUF1985 DOMAIN-CONTAINING PROTEIN"/>
    <property type="match status" value="1"/>
</dbReference>
<dbReference type="Gramene" id="KFK23196">
    <property type="protein sequence ID" value="KFK23196"/>
    <property type="gene ID" value="AALP_AAs63411U000100"/>
</dbReference>
<protein>
    <recommendedName>
        <fullName evidence="1">DUF1985 domain-containing protein</fullName>
    </recommendedName>
</protein>
<proteinExistence type="predicted"/>
<accession>A0A087FZZ4</accession>
<dbReference type="Proteomes" id="UP000029120">
    <property type="component" value="Unassembled WGS sequence"/>
</dbReference>